<dbReference type="AlphaFoldDB" id="A0AAD9PQL5"/>
<evidence type="ECO:0000313" key="2">
    <source>
        <dbReference type="EMBL" id="KAK2547168.1"/>
    </source>
</evidence>
<reference evidence="2" key="2">
    <citation type="journal article" date="2023" name="Science">
        <title>Genomic signatures of disease resistance in endangered staghorn corals.</title>
        <authorList>
            <person name="Vollmer S.V."/>
            <person name="Selwyn J.D."/>
            <person name="Despard B.A."/>
            <person name="Roesel C.L."/>
        </authorList>
    </citation>
    <scope>NUCLEOTIDE SEQUENCE</scope>
    <source>
        <strain evidence="2">K2</strain>
    </source>
</reference>
<keyword evidence="3" id="KW-1185">Reference proteome</keyword>
<accession>A0AAD9PQL5</accession>
<protein>
    <submittedName>
        <fullName evidence="2">Uncharacterized protein</fullName>
    </submittedName>
</protein>
<feature type="region of interest" description="Disordered" evidence="1">
    <location>
        <begin position="1"/>
        <end position="43"/>
    </location>
</feature>
<dbReference type="EMBL" id="JARQWQ010000207">
    <property type="protein sequence ID" value="KAK2547168.1"/>
    <property type="molecule type" value="Genomic_DNA"/>
</dbReference>
<evidence type="ECO:0000313" key="3">
    <source>
        <dbReference type="Proteomes" id="UP001249851"/>
    </source>
</evidence>
<proteinExistence type="predicted"/>
<dbReference type="Proteomes" id="UP001249851">
    <property type="component" value="Unassembled WGS sequence"/>
</dbReference>
<comment type="caution">
    <text evidence="2">The sequence shown here is derived from an EMBL/GenBank/DDBJ whole genome shotgun (WGS) entry which is preliminary data.</text>
</comment>
<feature type="compositionally biased region" description="Polar residues" evidence="1">
    <location>
        <begin position="1"/>
        <end position="12"/>
    </location>
</feature>
<reference evidence="2" key="1">
    <citation type="journal article" date="2023" name="G3 (Bethesda)">
        <title>Whole genome assembly and annotation of the endangered Caribbean coral Acropora cervicornis.</title>
        <authorList>
            <person name="Selwyn J.D."/>
            <person name="Vollmer S.V."/>
        </authorList>
    </citation>
    <scope>NUCLEOTIDE SEQUENCE</scope>
    <source>
        <strain evidence="2">K2</strain>
    </source>
</reference>
<feature type="compositionally biased region" description="Acidic residues" evidence="1">
    <location>
        <begin position="23"/>
        <end position="34"/>
    </location>
</feature>
<name>A0AAD9PQL5_ACRCE</name>
<gene>
    <name evidence="2" type="ORF">P5673_032987</name>
</gene>
<sequence length="71" mass="8042">MTSAVETFTQARTSRKRKRDEMSESESSDQEDLNDPGMAVTRPATLVARSMTFCNQLNPQKTGQKLMRAKF</sequence>
<organism evidence="2 3">
    <name type="scientific">Acropora cervicornis</name>
    <name type="common">Staghorn coral</name>
    <dbReference type="NCBI Taxonomy" id="6130"/>
    <lineage>
        <taxon>Eukaryota</taxon>
        <taxon>Metazoa</taxon>
        <taxon>Cnidaria</taxon>
        <taxon>Anthozoa</taxon>
        <taxon>Hexacorallia</taxon>
        <taxon>Scleractinia</taxon>
        <taxon>Astrocoeniina</taxon>
        <taxon>Acroporidae</taxon>
        <taxon>Acropora</taxon>
    </lineage>
</organism>
<evidence type="ECO:0000256" key="1">
    <source>
        <dbReference type="SAM" id="MobiDB-lite"/>
    </source>
</evidence>